<keyword evidence="2" id="KW-1133">Transmembrane helix</keyword>
<dbReference type="EMBL" id="JAACJJ010000042">
    <property type="protein sequence ID" value="KAF5316366.1"/>
    <property type="molecule type" value="Genomic_DNA"/>
</dbReference>
<accession>A0A8H5B513</accession>
<gene>
    <name evidence="3" type="ORF">D9619_006878</name>
</gene>
<dbReference type="OrthoDB" id="5954308at2759"/>
<evidence type="ECO:0000313" key="3">
    <source>
        <dbReference type="EMBL" id="KAF5316366.1"/>
    </source>
</evidence>
<feature type="transmembrane region" description="Helical" evidence="2">
    <location>
        <begin position="135"/>
        <end position="157"/>
    </location>
</feature>
<keyword evidence="4" id="KW-1185">Reference proteome</keyword>
<keyword evidence="2" id="KW-0812">Transmembrane</keyword>
<organism evidence="3 4">
    <name type="scientific">Psilocybe cf. subviscida</name>
    <dbReference type="NCBI Taxonomy" id="2480587"/>
    <lineage>
        <taxon>Eukaryota</taxon>
        <taxon>Fungi</taxon>
        <taxon>Dikarya</taxon>
        <taxon>Basidiomycota</taxon>
        <taxon>Agaricomycotina</taxon>
        <taxon>Agaricomycetes</taxon>
        <taxon>Agaricomycetidae</taxon>
        <taxon>Agaricales</taxon>
        <taxon>Agaricineae</taxon>
        <taxon>Strophariaceae</taxon>
        <taxon>Psilocybe</taxon>
    </lineage>
</organism>
<dbReference type="AlphaFoldDB" id="A0A8H5B513"/>
<protein>
    <submittedName>
        <fullName evidence="3">Uncharacterized protein</fullName>
    </submittedName>
</protein>
<proteinExistence type="predicted"/>
<name>A0A8H5B513_9AGAR</name>
<comment type="caution">
    <text evidence="3">The sequence shown here is derived from an EMBL/GenBank/DDBJ whole genome shotgun (WGS) entry which is preliminary data.</text>
</comment>
<dbReference type="Pfam" id="PF08592">
    <property type="entry name" value="Anthrone_oxy"/>
    <property type="match status" value="1"/>
</dbReference>
<evidence type="ECO:0000256" key="2">
    <source>
        <dbReference type="SAM" id="Phobius"/>
    </source>
</evidence>
<keyword evidence="2" id="KW-0472">Membrane</keyword>
<reference evidence="3 4" key="1">
    <citation type="journal article" date="2020" name="ISME J.">
        <title>Uncovering the hidden diversity of litter-decomposition mechanisms in mushroom-forming fungi.</title>
        <authorList>
            <person name="Floudas D."/>
            <person name="Bentzer J."/>
            <person name="Ahren D."/>
            <person name="Johansson T."/>
            <person name="Persson P."/>
            <person name="Tunlid A."/>
        </authorList>
    </citation>
    <scope>NUCLEOTIDE SEQUENCE [LARGE SCALE GENOMIC DNA]</scope>
    <source>
        <strain evidence="3 4">CBS 101986</strain>
    </source>
</reference>
<feature type="transmembrane region" description="Helical" evidence="2">
    <location>
        <begin position="221"/>
        <end position="245"/>
    </location>
</feature>
<evidence type="ECO:0000313" key="4">
    <source>
        <dbReference type="Proteomes" id="UP000567179"/>
    </source>
</evidence>
<feature type="compositionally biased region" description="Polar residues" evidence="1">
    <location>
        <begin position="362"/>
        <end position="374"/>
    </location>
</feature>
<dbReference type="Proteomes" id="UP000567179">
    <property type="component" value="Unassembled WGS sequence"/>
</dbReference>
<evidence type="ECO:0000256" key="1">
    <source>
        <dbReference type="SAM" id="MobiDB-lite"/>
    </source>
</evidence>
<feature type="transmembrane region" description="Helical" evidence="2">
    <location>
        <begin position="103"/>
        <end position="123"/>
    </location>
</feature>
<dbReference type="InterPro" id="IPR013901">
    <property type="entry name" value="Anthrone_oxy"/>
</dbReference>
<sequence>MSTPYNPYDLYILYKSLPEVTLSMSSLYPVSSLFQRTTASPSAVTLGLGLAASSYFFWGNLAIQNFGAAPLAIHVGHRAKVGLSTKQALETWAWAYKRGAKHMGISGAVAGVSVLIAGIRIASVTSNAVPLTRNFLLGLSAVLLFPAPWTFGLMLPINNRLLSILDESNASSTAKASGLTVSQENEIEDLLQKWQNMHYTTSILSNPKTRQMLRPTLGNTIGGLLLGTVGALFGALAVQGYIYYINYKKDWKFQKIALAFDVHAVYWYLVIKFGNAPAQTLLVWLTTEVPAEQDVQGIPLSLAFMRARDGRNNFADFPWTPQLQTALDIVRLTHMETLNARKAARDQESSMFDVSKALQFKTSSQGEDTGSINHASKEESGSIISKHAEEHIIRHGCLEETGTAV</sequence>
<feature type="region of interest" description="Disordered" evidence="1">
    <location>
        <begin position="362"/>
        <end position="381"/>
    </location>
</feature>